<gene>
    <name evidence="2" type="ORF">O6P37_09930</name>
</gene>
<comment type="caution">
    <text evidence="2">The sequence shown here is derived from an EMBL/GenBank/DDBJ whole genome shotgun (WGS) entry which is preliminary data.</text>
</comment>
<keyword evidence="1" id="KW-0175">Coiled coil</keyword>
<accession>A0ABT4PRI2</accession>
<name>A0ABT4PRI2_9MYCO</name>
<evidence type="ECO:0000256" key="1">
    <source>
        <dbReference type="SAM" id="Coils"/>
    </source>
</evidence>
<organism evidence="2 3">
    <name type="scientific">Mycobacterium hippophais</name>
    <dbReference type="NCBI Taxonomy" id="3016340"/>
    <lineage>
        <taxon>Bacteria</taxon>
        <taxon>Bacillati</taxon>
        <taxon>Actinomycetota</taxon>
        <taxon>Actinomycetes</taxon>
        <taxon>Mycobacteriales</taxon>
        <taxon>Mycobacteriaceae</taxon>
        <taxon>Mycobacterium</taxon>
    </lineage>
</organism>
<proteinExistence type="predicted"/>
<dbReference type="EMBL" id="JAPZPY010000003">
    <property type="protein sequence ID" value="MCZ8379180.1"/>
    <property type="molecule type" value="Genomic_DNA"/>
</dbReference>
<protein>
    <submittedName>
        <fullName evidence="2">Uncharacterized protein</fullName>
    </submittedName>
</protein>
<feature type="coiled-coil region" evidence="1">
    <location>
        <begin position="7"/>
        <end position="34"/>
    </location>
</feature>
<sequence length="62" mass="6649">MTFDALAQHYEETMARARARAAALDDAVEALADTDTERSGSAAAEATAGRRMLDALRAELDH</sequence>
<dbReference type="RefSeq" id="WP_269893892.1">
    <property type="nucleotide sequence ID" value="NZ_JAPZPY010000003.1"/>
</dbReference>
<keyword evidence="3" id="KW-1185">Reference proteome</keyword>
<dbReference type="Proteomes" id="UP001142153">
    <property type="component" value="Unassembled WGS sequence"/>
</dbReference>
<evidence type="ECO:0000313" key="3">
    <source>
        <dbReference type="Proteomes" id="UP001142153"/>
    </source>
</evidence>
<evidence type="ECO:0000313" key="2">
    <source>
        <dbReference type="EMBL" id="MCZ8379180.1"/>
    </source>
</evidence>
<reference evidence="2" key="1">
    <citation type="submission" date="2022-12" db="EMBL/GenBank/DDBJ databases">
        <authorList>
            <person name="Deng Y."/>
            <person name="Zhang Y.-Q."/>
        </authorList>
    </citation>
    <scope>NUCLEOTIDE SEQUENCE</scope>
    <source>
        <strain evidence="2">CPCC 205372</strain>
    </source>
</reference>